<evidence type="ECO:0000313" key="3">
    <source>
        <dbReference type="Proteomes" id="UP000272464"/>
    </source>
</evidence>
<dbReference type="InterPro" id="IPR029442">
    <property type="entry name" value="GyrI-like"/>
</dbReference>
<dbReference type="Pfam" id="PF06445">
    <property type="entry name" value="GyrI-like"/>
    <property type="match status" value="1"/>
</dbReference>
<protein>
    <submittedName>
        <fullName evidence="2">AraC family transcriptional regulator</fullName>
    </submittedName>
</protein>
<dbReference type="EMBL" id="RZNX01000002">
    <property type="protein sequence ID" value="RUT33396.1"/>
    <property type="molecule type" value="Genomic_DNA"/>
</dbReference>
<keyword evidence="3" id="KW-1185">Reference proteome</keyword>
<dbReference type="SMART" id="SM00871">
    <property type="entry name" value="AraC_E_bind"/>
    <property type="match status" value="1"/>
</dbReference>
<dbReference type="InterPro" id="IPR011256">
    <property type="entry name" value="Reg_factor_effector_dom_sf"/>
</dbReference>
<comment type="caution">
    <text evidence="2">The sequence shown here is derived from an EMBL/GenBank/DDBJ whole genome shotgun (WGS) entry which is preliminary data.</text>
</comment>
<evidence type="ECO:0000259" key="1">
    <source>
        <dbReference type="SMART" id="SM00871"/>
    </source>
</evidence>
<accession>A0A433XH51</accession>
<evidence type="ECO:0000313" key="2">
    <source>
        <dbReference type="EMBL" id="RUT33396.1"/>
    </source>
</evidence>
<dbReference type="InterPro" id="IPR010499">
    <property type="entry name" value="AraC_E-bd"/>
</dbReference>
<proteinExistence type="predicted"/>
<dbReference type="OrthoDB" id="2364201at2"/>
<gene>
    <name evidence="2" type="ORF">EJP77_07035</name>
</gene>
<organism evidence="2 3">
    <name type="scientific">Paenibacillus zeisoli</name>
    <dbReference type="NCBI Taxonomy" id="2496267"/>
    <lineage>
        <taxon>Bacteria</taxon>
        <taxon>Bacillati</taxon>
        <taxon>Bacillota</taxon>
        <taxon>Bacilli</taxon>
        <taxon>Bacillales</taxon>
        <taxon>Paenibacillaceae</taxon>
        <taxon>Paenibacillus</taxon>
    </lineage>
</organism>
<sequence length="158" mass="17877">MFQSHDITIVEKPAFQAVGMEWKGTFAEAGAGGIRQVIQQMHERKQDIQHVSDPETLLGLSYHVTEGGFTHYSVLQVSAVHEIPEGMVSVSVPALSYARLEHRKRQDIDKSYEHIFAWIEEQGYKKAPGDLTHCEEYPVGQDPYTGDPEFNILIPILR</sequence>
<reference evidence="2 3" key="1">
    <citation type="submission" date="2018-12" db="EMBL/GenBank/DDBJ databases">
        <authorList>
            <person name="Sun L."/>
            <person name="Chen Z."/>
        </authorList>
    </citation>
    <scope>NUCLEOTIDE SEQUENCE [LARGE SCALE GENOMIC DNA]</scope>
    <source>
        <strain evidence="2 3">3-5-3</strain>
    </source>
</reference>
<dbReference type="Proteomes" id="UP000272464">
    <property type="component" value="Unassembled WGS sequence"/>
</dbReference>
<dbReference type="AlphaFoldDB" id="A0A433XH51"/>
<feature type="domain" description="AraC effector-binding" evidence="1">
    <location>
        <begin position="5"/>
        <end position="157"/>
    </location>
</feature>
<dbReference type="Gene3D" id="3.20.80.10">
    <property type="entry name" value="Regulatory factor, effector binding domain"/>
    <property type="match status" value="1"/>
</dbReference>
<name>A0A433XH51_9BACL</name>
<dbReference type="SUPFAM" id="SSF55136">
    <property type="entry name" value="Probable bacterial effector-binding domain"/>
    <property type="match status" value="1"/>
</dbReference>